<feature type="transmembrane region" description="Helical" evidence="7">
    <location>
        <begin position="383"/>
        <end position="402"/>
    </location>
</feature>
<evidence type="ECO:0000256" key="4">
    <source>
        <dbReference type="ARBA" id="ARBA00022989"/>
    </source>
</evidence>
<proteinExistence type="inferred from homology"/>
<reference evidence="9" key="1">
    <citation type="submission" date="2015-03" db="EMBL/GenBank/DDBJ databases">
        <title>Plastid genome analysis of the type material of Wildemania schizophylla (Bangiales, Rhodophyta).</title>
        <authorList>
            <person name="Hughey J.R."/>
        </authorList>
    </citation>
    <scope>NUCLEOTIDE SEQUENCE</scope>
</reference>
<feature type="transmembrane region" description="Helical" evidence="7">
    <location>
        <begin position="174"/>
        <end position="195"/>
    </location>
</feature>
<accession>A0A126G319</accession>
<sequence length="445" mass="50823">MMTIPFNLHLKRKDIRWYLLKLLSNLQFSIVMLLVIALFSVIGTIIEQNEEPVFYRTHYGFSNEHLSLLNWKSIEFLGLNHIYTTWWFLTILLIFSLSLFVCSLSRQIPSLQHARRWHFYKTPSQFKKFAGGQEIQETQLNLLASYLQNYNYHLFQQGQSIYGYKGLLGRLAPIFVHGSIILLMAGSVLGLVSGFSAQEMVPSGELFRLQNIIASGKFSYVPQEFSARVNNFNIEYNSDSSISQFFSNISVLSHDGTELKKSTISVNTPLRFHGLTIYQTDWDVIAIRIRIDYSGAVQIPLKKVILPNSNKIWVGLIAQSKERQLSVVLTDLQKKASIYNENGQQIMDINIGDGYEIDGTFITFLNTIASTGLQIKSDPGIPLVYSSFFLLITSISVSYISYSQIWVIEKNQRFYIGGVTNRAQLVFEEELVRISKMSSQASRSF</sequence>
<dbReference type="RefSeq" id="YP_009237461.1">
    <property type="nucleotide sequence ID" value="NC_029576.1"/>
</dbReference>
<keyword evidence="2 6" id="KW-0812">Transmembrane</keyword>
<dbReference type="GO" id="GO:0017004">
    <property type="term" value="P:cytochrome complex assembly"/>
    <property type="evidence" value="ECO:0007669"/>
    <property type="project" value="UniProtKB-UniRule"/>
</dbReference>
<evidence type="ECO:0000256" key="6">
    <source>
        <dbReference type="HAMAP-Rule" id="MF_01392"/>
    </source>
</evidence>
<gene>
    <name evidence="6 9" type="primary">ccs1</name>
    <name evidence="6" type="synonym">ccsB</name>
</gene>
<comment type="subcellular location">
    <subcellularLocation>
        <location evidence="6">Cellular thylakoid membrane</location>
        <topology evidence="6">Multi-pass membrane protein</topology>
    </subcellularLocation>
    <subcellularLocation>
        <location evidence="1">Membrane</location>
        <topology evidence="1">Multi-pass membrane protein</topology>
    </subcellularLocation>
</comment>
<dbReference type="GeneID" id="26939275"/>
<evidence type="ECO:0000256" key="1">
    <source>
        <dbReference type="ARBA" id="ARBA00004141"/>
    </source>
</evidence>
<dbReference type="HAMAP" id="MF_01392">
    <property type="entry name" value="CytC_Ccs1"/>
    <property type="match status" value="1"/>
</dbReference>
<dbReference type="AlphaFoldDB" id="A0A126G319"/>
<feature type="domain" description="ResB-like" evidence="8">
    <location>
        <begin position="348"/>
        <end position="431"/>
    </location>
</feature>
<evidence type="ECO:0000256" key="5">
    <source>
        <dbReference type="ARBA" id="ARBA00023136"/>
    </source>
</evidence>
<dbReference type="PANTHER" id="PTHR31566:SF0">
    <property type="entry name" value="CYTOCHROME C BIOGENESIS PROTEIN CCS1, CHLOROPLASTIC"/>
    <property type="match status" value="1"/>
</dbReference>
<evidence type="ECO:0000259" key="8">
    <source>
        <dbReference type="Pfam" id="PF05140"/>
    </source>
</evidence>
<feature type="domain" description="ResB-like" evidence="8">
    <location>
        <begin position="27"/>
        <end position="284"/>
    </location>
</feature>
<evidence type="ECO:0000256" key="3">
    <source>
        <dbReference type="ARBA" id="ARBA00022748"/>
    </source>
</evidence>
<dbReference type="PANTHER" id="PTHR31566">
    <property type="entry name" value="CYTOCHROME C BIOGENESIS PROTEIN CCS1, CHLOROPLASTIC"/>
    <property type="match status" value="1"/>
</dbReference>
<dbReference type="InterPro" id="IPR023494">
    <property type="entry name" value="Cyt_c_bgen_Ccs1/CcsB/ResB"/>
</dbReference>
<keyword evidence="4 6" id="KW-1133">Transmembrane helix</keyword>
<keyword evidence="6" id="KW-0793">Thylakoid</keyword>
<keyword evidence="5 6" id="KW-0472">Membrane</keyword>
<comment type="subunit">
    <text evidence="6">May interact with CcsA.</text>
</comment>
<evidence type="ECO:0000256" key="7">
    <source>
        <dbReference type="SAM" id="Phobius"/>
    </source>
</evidence>
<dbReference type="EMBL" id="KR020505">
    <property type="protein sequence ID" value="AKS28508.1"/>
    <property type="molecule type" value="Genomic_DNA"/>
</dbReference>
<evidence type="ECO:0000313" key="9">
    <source>
        <dbReference type="EMBL" id="AKS28508.1"/>
    </source>
</evidence>
<protein>
    <recommendedName>
        <fullName evidence="6">Cytochrome c biogenesis protein CcsB</fullName>
    </recommendedName>
</protein>
<feature type="transmembrane region" description="Helical" evidence="7">
    <location>
        <begin position="20"/>
        <end position="46"/>
    </location>
</feature>
<name>A0A126G319_WILSC</name>
<feature type="transmembrane region" description="Helical" evidence="7">
    <location>
        <begin position="86"/>
        <end position="105"/>
    </location>
</feature>
<dbReference type="Pfam" id="PF05140">
    <property type="entry name" value="ResB"/>
    <property type="match status" value="2"/>
</dbReference>
<comment type="similarity">
    <text evidence="6">Belongs to the Ccs1/CcsB family.</text>
</comment>
<organism evidence="9">
    <name type="scientific">Wildemania schizophylla</name>
    <name type="common">Red alga</name>
    <name type="synonym">Porphyra schizophylla</name>
    <dbReference type="NCBI Taxonomy" id="1134705"/>
    <lineage>
        <taxon>Eukaryota</taxon>
        <taxon>Rhodophyta</taxon>
        <taxon>Bangiophyceae</taxon>
        <taxon>Bangiales</taxon>
        <taxon>Bangiaceae</taxon>
        <taxon>Wildemania</taxon>
    </lineage>
</organism>
<dbReference type="InterPro" id="IPR007816">
    <property type="entry name" value="ResB-like_domain"/>
</dbReference>
<comment type="function">
    <text evidence="6">Required during biogenesis of c-type cytochromes (cytochrome c6 and cytochrome f) at the step of heme attachment.</text>
</comment>
<geneLocation type="plastid" evidence="9"/>
<keyword evidence="9" id="KW-0934">Plastid</keyword>
<dbReference type="GO" id="GO:0042651">
    <property type="term" value="C:thylakoid membrane"/>
    <property type="evidence" value="ECO:0007669"/>
    <property type="project" value="UniProtKB-UniRule"/>
</dbReference>
<evidence type="ECO:0000256" key="2">
    <source>
        <dbReference type="ARBA" id="ARBA00022692"/>
    </source>
</evidence>
<keyword evidence="3 6" id="KW-0201">Cytochrome c-type biogenesis</keyword>